<name>A0A7T4JVE8_9CORY</name>
<organism evidence="2 3">
    <name type="scientific">Corynebacterium glucuronolyticum</name>
    <dbReference type="NCBI Taxonomy" id="39791"/>
    <lineage>
        <taxon>Bacteria</taxon>
        <taxon>Bacillati</taxon>
        <taxon>Actinomycetota</taxon>
        <taxon>Actinomycetes</taxon>
        <taxon>Mycobacteriales</taxon>
        <taxon>Corynebacteriaceae</taxon>
        <taxon>Corynebacterium</taxon>
    </lineage>
</organism>
<dbReference type="GeneID" id="92758884"/>
<feature type="transmembrane region" description="Helical" evidence="1">
    <location>
        <begin position="98"/>
        <end position="117"/>
    </location>
</feature>
<gene>
    <name evidence="2" type="ORF">I6I10_02170</name>
</gene>
<dbReference type="EMBL" id="CP066007">
    <property type="protein sequence ID" value="QQB46770.1"/>
    <property type="molecule type" value="Genomic_DNA"/>
</dbReference>
<feature type="transmembrane region" description="Helical" evidence="1">
    <location>
        <begin position="357"/>
        <end position="376"/>
    </location>
</feature>
<feature type="transmembrane region" description="Helical" evidence="1">
    <location>
        <begin position="296"/>
        <end position="318"/>
    </location>
</feature>
<protein>
    <submittedName>
        <fullName evidence="2">Uncharacterized protein</fullName>
    </submittedName>
</protein>
<dbReference type="Proteomes" id="UP000596145">
    <property type="component" value="Chromosome"/>
</dbReference>
<reference evidence="2 3" key="1">
    <citation type="submission" date="2020-12" db="EMBL/GenBank/DDBJ databases">
        <title>FDA dAtabase for Regulatory Grade micrObial Sequences (FDA-ARGOS): Supporting development and validation of Infectious Disease Dx tests.</title>
        <authorList>
            <person name="Sproer C."/>
            <person name="Gronow S."/>
            <person name="Severitt S."/>
            <person name="Schroder I."/>
            <person name="Tallon L."/>
            <person name="Sadzewicz L."/>
            <person name="Zhao X."/>
            <person name="Boylan J."/>
            <person name="Ott S."/>
            <person name="Bowen H."/>
            <person name="Vavikolanu K."/>
            <person name="Mehta A."/>
            <person name="Aluvathingal J."/>
            <person name="Nadendla S."/>
            <person name="Lowell S."/>
            <person name="Myers T."/>
            <person name="Yan Y."/>
            <person name="Sichtig H."/>
        </authorList>
    </citation>
    <scope>NUCLEOTIDE SEQUENCE [LARGE SCALE GENOMIC DNA]</scope>
    <source>
        <strain evidence="2 3">FDAARGOS_1053</strain>
    </source>
</reference>
<dbReference type="AlphaFoldDB" id="A0A7T4JVE8"/>
<keyword evidence="1" id="KW-0812">Transmembrane</keyword>
<feature type="transmembrane region" description="Helical" evidence="1">
    <location>
        <begin position="58"/>
        <end position="77"/>
    </location>
</feature>
<keyword evidence="1" id="KW-0472">Membrane</keyword>
<evidence type="ECO:0000313" key="2">
    <source>
        <dbReference type="EMBL" id="QQB46770.1"/>
    </source>
</evidence>
<keyword evidence="1" id="KW-1133">Transmembrane helix</keyword>
<feature type="transmembrane region" description="Helical" evidence="1">
    <location>
        <begin position="330"/>
        <end position="351"/>
    </location>
</feature>
<feature type="transmembrane region" description="Helical" evidence="1">
    <location>
        <begin position="26"/>
        <end position="46"/>
    </location>
</feature>
<proteinExistence type="predicted"/>
<accession>A0A7T4JVE8</accession>
<feature type="transmembrane region" description="Helical" evidence="1">
    <location>
        <begin position="262"/>
        <end position="284"/>
    </location>
</feature>
<dbReference type="RefSeq" id="WP_084036380.1">
    <property type="nucleotide sequence ID" value="NZ_CP066007.1"/>
</dbReference>
<feature type="transmembrane region" description="Helical" evidence="1">
    <location>
        <begin position="161"/>
        <end position="178"/>
    </location>
</feature>
<evidence type="ECO:0000313" key="3">
    <source>
        <dbReference type="Proteomes" id="UP000596145"/>
    </source>
</evidence>
<sequence length="490" mass="54522">MKALLVRYVPEGDIKSIGSRENSGRTVGTVVASAVISFVFSAYLFAFNGKTFEPSLTLTFVLAVYSSVLIIYKYLYVESGEKEFDPVKRFRFADEIRLGFIAVFCLSMTERFLSVFARGRSCDEKENTGELPGALIAENPVFRLISCAGGKLWKYFSGGDLIFLIVLCGLAFLALRSLRFVTENSAFSDDRLQSQREVISAKVGALTTILAGQKYNVRFFLPRAQELVESSLVNNAQLETSDTTSVKFQMKTFGRKIIWRELLYGLVVLLATFVVSVGSGMMILSSVGELKGESSFFFSMALGILTVELVISYVLAFCAVETADGISKSVAGLMSLVFGIFGSMGYVLFSLTAVPALGWWVILIPLVTVIILWALLSVESFFRRRRNGSEVKVEIEKSESSCTKEWLENFVESKNKQEYLWLLRLHCGAEEQNSASLRGLLTDAVSLGCFRELFRHHALLRRLQDVNLAVKNYLVFSRESSGSAHSKGKR</sequence>
<evidence type="ECO:0000256" key="1">
    <source>
        <dbReference type="SAM" id="Phobius"/>
    </source>
</evidence>